<dbReference type="Proteomes" id="UP000611521">
    <property type="component" value="Unassembled WGS sequence"/>
</dbReference>
<dbReference type="InterPro" id="IPR000524">
    <property type="entry name" value="Tscrpt_reg_HTH_GntR"/>
</dbReference>
<proteinExistence type="predicted"/>
<keyword evidence="1" id="KW-0805">Transcription regulation</keyword>
<keyword evidence="2" id="KW-0238">DNA-binding</keyword>
<gene>
    <name evidence="5" type="ORF">H9633_01345</name>
</gene>
<dbReference type="InterPro" id="IPR011711">
    <property type="entry name" value="GntR_C"/>
</dbReference>
<dbReference type="EMBL" id="JACSPX010000001">
    <property type="protein sequence ID" value="MBD8010941.1"/>
    <property type="molecule type" value="Genomic_DNA"/>
</dbReference>
<dbReference type="SUPFAM" id="SSF46785">
    <property type="entry name" value="Winged helix' DNA-binding domain"/>
    <property type="match status" value="1"/>
</dbReference>
<dbReference type="Pfam" id="PF00392">
    <property type="entry name" value="GntR"/>
    <property type="match status" value="1"/>
</dbReference>
<dbReference type="PANTHER" id="PTHR43537">
    <property type="entry name" value="TRANSCRIPTIONAL REGULATOR, GNTR FAMILY"/>
    <property type="match status" value="1"/>
</dbReference>
<evidence type="ECO:0000256" key="3">
    <source>
        <dbReference type="ARBA" id="ARBA00023163"/>
    </source>
</evidence>
<dbReference type="SUPFAM" id="SSF48008">
    <property type="entry name" value="GntR ligand-binding domain-like"/>
    <property type="match status" value="1"/>
</dbReference>
<reference evidence="5 6" key="1">
    <citation type="submission" date="2020-08" db="EMBL/GenBank/DDBJ databases">
        <title>A Genomic Blueprint of the Chicken Gut Microbiome.</title>
        <authorList>
            <person name="Gilroy R."/>
            <person name="Ravi A."/>
            <person name="Getino M."/>
            <person name="Pursley I."/>
            <person name="Horton D.L."/>
            <person name="Alikhan N.-F."/>
            <person name="Baker D."/>
            <person name="Gharbi K."/>
            <person name="Hall N."/>
            <person name="Watson M."/>
            <person name="Adriaenssens E.M."/>
            <person name="Foster-Nyarko E."/>
            <person name="Jarju S."/>
            <person name="Secka A."/>
            <person name="Antonio M."/>
            <person name="Oren A."/>
            <person name="Chaudhuri R."/>
            <person name="La Ragione R.M."/>
            <person name="Hildebrand F."/>
            <person name="Pallen M.J."/>
        </authorList>
    </citation>
    <scope>NUCLEOTIDE SEQUENCE [LARGE SCALE GENOMIC DNA]</scope>
    <source>
        <strain evidence="5 6">Re1</strain>
    </source>
</reference>
<protein>
    <submittedName>
        <fullName evidence="5">GntR family transcriptional regulator</fullName>
    </submittedName>
</protein>
<keyword evidence="3" id="KW-0804">Transcription</keyword>
<organism evidence="5 6">
    <name type="scientific">Microbacterium commune</name>
    <dbReference type="NCBI Taxonomy" id="2762219"/>
    <lineage>
        <taxon>Bacteria</taxon>
        <taxon>Bacillati</taxon>
        <taxon>Actinomycetota</taxon>
        <taxon>Actinomycetes</taxon>
        <taxon>Micrococcales</taxon>
        <taxon>Microbacteriaceae</taxon>
        <taxon>Microbacterium</taxon>
    </lineage>
</organism>
<dbReference type="Pfam" id="PF07729">
    <property type="entry name" value="FCD"/>
    <property type="match status" value="1"/>
</dbReference>
<evidence type="ECO:0000313" key="5">
    <source>
        <dbReference type="EMBL" id="MBD8010941.1"/>
    </source>
</evidence>
<evidence type="ECO:0000256" key="2">
    <source>
        <dbReference type="ARBA" id="ARBA00023125"/>
    </source>
</evidence>
<dbReference type="Gene3D" id="1.20.120.530">
    <property type="entry name" value="GntR ligand-binding domain-like"/>
    <property type="match status" value="1"/>
</dbReference>
<comment type="caution">
    <text evidence="5">The sequence shown here is derived from an EMBL/GenBank/DDBJ whole genome shotgun (WGS) entry which is preliminary data.</text>
</comment>
<evidence type="ECO:0000313" key="6">
    <source>
        <dbReference type="Proteomes" id="UP000611521"/>
    </source>
</evidence>
<dbReference type="SMART" id="SM00895">
    <property type="entry name" value="FCD"/>
    <property type="match status" value="1"/>
</dbReference>
<feature type="domain" description="HTH gntR-type" evidence="4">
    <location>
        <begin position="8"/>
        <end position="75"/>
    </location>
</feature>
<dbReference type="CDD" id="cd07377">
    <property type="entry name" value="WHTH_GntR"/>
    <property type="match status" value="1"/>
</dbReference>
<evidence type="ECO:0000259" key="4">
    <source>
        <dbReference type="PROSITE" id="PS50949"/>
    </source>
</evidence>
<name>A0ABR8W2R8_9MICO</name>
<dbReference type="InterPro" id="IPR036388">
    <property type="entry name" value="WH-like_DNA-bd_sf"/>
</dbReference>
<dbReference type="RefSeq" id="WP_071641470.1">
    <property type="nucleotide sequence ID" value="NZ_JACSPX010000001.1"/>
</dbReference>
<dbReference type="PROSITE" id="PS50949">
    <property type="entry name" value="HTH_GNTR"/>
    <property type="match status" value="1"/>
</dbReference>
<evidence type="ECO:0000256" key="1">
    <source>
        <dbReference type="ARBA" id="ARBA00023015"/>
    </source>
</evidence>
<dbReference type="PRINTS" id="PR00035">
    <property type="entry name" value="HTHGNTR"/>
</dbReference>
<sequence length="228" mass="25915">MGRADDRELESSRVASWLRDAILDGDREPGSKLIERDLASEFGVSRVPVRDALKMLEAEGLVELRPRTWAIVREFTAADLADLDEVRQVLEPMAFRLAAERHRRDGLDRLQLALQEEQDSAAHDDRLISRRAAADFHEIVVELADNRLLAGLMQSIRSRLRWSLVQHDDLVHIADEHVALFEAIRDRDGDRASRLAHAHVDSSRRERLSHAASLRLPPVSLRNDTPHS</sequence>
<accession>A0ABR8W2R8</accession>
<dbReference type="Gene3D" id="1.10.10.10">
    <property type="entry name" value="Winged helix-like DNA-binding domain superfamily/Winged helix DNA-binding domain"/>
    <property type="match status" value="1"/>
</dbReference>
<keyword evidence="6" id="KW-1185">Reference proteome</keyword>
<dbReference type="PANTHER" id="PTHR43537:SF45">
    <property type="entry name" value="GNTR FAMILY REGULATORY PROTEIN"/>
    <property type="match status" value="1"/>
</dbReference>
<dbReference type="InterPro" id="IPR036390">
    <property type="entry name" value="WH_DNA-bd_sf"/>
</dbReference>
<dbReference type="InterPro" id="IPR008920">
    <property type="entry name" value="TF_FadR/GntR_C"/>
</dbReference>
<dbReference type="SMART" id="SM00345">
    <property type="entry name" value="HTH_GNTR"/>
    <property type="match status" value="1"/>
</dbReference>